<evidence type="ECO:0000313" key="1">
    <source>
        <dbReference type="EMBL" id="OJA21034.1"/>
    </source>
</evidence>
<dbReference type="EMBL" id="LVVM01000303">
    <property type="protein sequence ID" value="OJA21034.1"/>
    <property type="molecule type" value="Genomic_DNA"/>
</dbReference>
<keyword evidence="2" id="KW-1185">Reference proteome</keyword>
<organism evidence="1 2">
    <name type="scientific">Rhizopogon vesiculosus</name>
    <dbReference type="NCBI Taxonomy" id="180088"/>
    <lineage>
        <taxon>Eukaryota</taxon>
        <taxon>Fungi</taxon>
        <taxon>Dikarya</taxon>
        <taxon>Basidiomycota</taxon>
        <taxon>Agaricomycotina</taxon>
        <taxon>Agaricomycetes</taxon>
        <taxon>Agaricomycetidae</taxon>
        <taxon>Boletales</taxon>
        <taxon>Suillineae</taxon>
        <taxon>Rhizopogonaceae</taxon>
        <taxon>Rhizopogon</taxon>
    </lineage>
</organism>
<dbReference type="OrthoDB" id="3265169at2759"/>
<proteinExistence type="predicted"/>
<dbReference type="Proteomes" id="UP000183567">
    <property type="component" value="Unassembled WGS sequence"/>
</dbReference>
<dbReference type="AlphaFoldDB" id="A0A1J8RGW4"/>
<evidence type="ECO:0000313" key="2">
    <source>
        <dbReference type="Proteomes" id="UP000183567"/>
    </source>
</evidence>
<sequence length="69" mass="7898">MNSHGITVHDVLFRIREHLNRSVAAHEMRGPFHAGVKRVDFLGPKIFFAGITRARDGSDSWDLHFSQRV</sequence>
<name>A0A1J8RGW4_9AGAM</name>
<gene>
    <name evidence="1" type="ORF">AZE42_05535</name>
</gene>
<protein>
    <submittedName>
        <fullName evidence="1">Uncharacterized protein</fullName>
    </submittedName>
</protein>
<accession>A0A1J8RGW4</accession>
<comment type="caution">
    <text evidence="1">The sequence shown here is derived from an EMBL/GenBank/DDBJ whole genome shotgun (WGS) entry which is preliminary data.</text>
</comment>
<reference evidence="1 2" key="1">
    <citation type="submission" date="2016-03" db="EMBL/GenBank/DDBJ databases">
        <title>Comparative genomics of the ectomycorrhizal sister species Rhizopogon vinicolor and Rhizopogon vesiculosus (Basidiomycota: Boletales) reveals a divergence of the mating type B locus.</title>
        <authorList>
            <person name="Mujic A.B."/>
            <person name="Kuo A."/>
            <person name="Tritt A."/>
            <person name="Lipzen A."/>
            <person name="Chen C."/>
            <person name="Johnson J."/>
            <person name="Sharma A."/>
            <person name="Barry K."/>
            <person name="Grigoriev I.V."/>
            <person name="Spatafora J.W."/>
        </authorList>
    </citation>
    <scope>NUCLEOTIDE SEQUENCE [LARGE SCALE GENOMIC DNA]</scope>
    <source>
        <strain evidence="1 2">AM-OR11-056</strain>
    </source>
</reference>